<evidence type="ECO:0000313" key="2">
    <source>
        <dbReference type="EMBL" id="MFD2611290.1"/>
    </source>
</evidence>
<dbReference type="EMBL" id="JBHUME010000002">
    <property type="protein sequence ID" value="MFD2611290.1"/>
    <property type="molecule type" value="Genomic_DNA"/>
</dbReference>
<accession>A0ABW5P8I1</accession>
<protein>
    <submittedName>
        <fullName evidence="2">DUF2357 domain-containing protein</fullName>
    </submittedName>
</protein>
<dbReference type="InterPro" id="IPR018633">
    <property type="entry name" value="DUF2357"/>
</dbReference>
<evidence type="ECO:0000313" key="3">
    <source>
        <dbReference type="Proteomes" id="UP001597541"/>
    </source>
</evidence>
<proteinExistence type="predicted"/>
<dbReference type="Pfam" id="PF04411">
    <property type="entry name" value="PDDEXK_7"/>
    <property type="match status" value="1"/>
</dbReference>
<comment type="caution">
    <text evidence="2">The sequence shown here is derived from an EMBL/GenBank/DDBJ whole genome shotgun (WGS) entry which is preliminary data.</text>
</comment>
<evidence type="ECO:0000259" key="1">
    <source>
        <dbReference type="Pfam" id="PF09823"/>
    </source>
</evidence>
<dbReference type="RefSeq" id="WP_377599773.1">
    <property type="nucleotide sequence ID" value="NZ_JBHUME010000002.1"/>
</dbReference>
<reference evidence="3" key="1">
    <citation type="journal article" date="2019" name="Int. J. Syst. Evol. Microbiol.">
        <title>The Global Catalogue of Microorganisms (GCM) 10K type strain sequencing project: providing services to taxonomists for standard genome sequencing and annotation.</title>
        <authorList>
            <consortium name="The Broad Institute Genomics Platform"/>
            <consortium name="The Broad Institute Genome Sequencing Center for Infectious Disease"/>
            <person name="Wu L."/>
            <person name="Ma J."/>
        </authorList>
    </citation>
    <scope>NUCLEOTIDE SEQUENCE [LARGE SCALE GENOMIC DNA]</scope>
    <source>
        <strain evidence="3">KCTC 3950</strain>
    </source>
</reference>
<feature type="domain" description="DUF2357" evidence="1">
    <location>
        <begin position="58"/>
        <end position="314"/>
    </location>
</feature>
<dbReference type="Proteomes" id="UP001597541">
    <property type="component" value="Unassembled WGS sequence"/>
</dbReference>
<dbReference type="Pfam" id="PF09823">
    <property type="entry name" value="DUF2357"/>
    <property type="match status" value="1"/>
</dbReference>
<organism evidence="2 3">
    <name type="scientific">Paenibacillus gansuensis</name>
    <dbReference type="NCBI Taxonomy" id="306542"/>
    <lineage>
        <taxon>Bacteria</taxon>
        <taxon>Bacillati</taxon>
        <taxon>Bacillota</taxon>
        <taxon>Bacilli</taxon>
        <taxon>Bacillales</taxon>
        <taxon>Paenibacillaceae</taxon>
        <taxon>Paenibacillus</taxon>
    </lineage>
</organism>
<dbReference type="InterPro" id="IPR007505">
    <property type="entry name" value="PDDEXK_7"/>
</dbReference>
<keyword evidence="3" id="KW-1185">Reference proteome</keyword>
<name>A0ABW5P8I1_9BACL</name>
<sequence>MFRAHSIYDRGTPVNGVLREWNDYIVEFETTLSEADRQQLLDDYRKVLKPLRGNVFLLSFRNFVGHTIFCGQPYTVSSDKMSKEDIHDMNRFISSRIALLPYYDHNPVRSYWAENAEEEAYRLHQWHLLREALFREWEGATLQDWWKLIDHDPHHRIDNEVVSSPIWSVRTVYPETLEGIAKHPETWVPIPKSSGLSLTAIAGRHTMQGQAYFPATAIERINRLTFDTAENRMMKLILDQFVELTEWMADRLSRDKHSIYGKFEIRDENKKIQDELTELLMSGWVQDIAELHSIPRASTVLLRKAGYRQWYSFYQHWLLGGKFPMPEDWIRTLVDTRDIAKIYEYWCFFMVTDKIERIWRGPPSAILRIEGWDESGRLTQGIRLDFAAPNRTLSVYYNKCFGGGQQSYSQNYSPDISVDSEGRWHHFDAKFKFEESPSGVKAAKKEDIDKMHTYRDAIRNTETVWVLYPDSEPMPPRFHSVNGSHNYDAGVGSIALSPNNGEGLTRVIEELFSI</sequence>
<gene>
    <name evidence="2" type="ORF">ACFSUF_02510</name>
</gene>